<gene>
    <name evidence="6" type="ORF">EPA93_16635</name>
</gene>
<dbReference type="OrthoDB" id="151009at2"/>
<protein>
    <submittedName>
        <fullName evidence="6">LLM class flavin-dependent oxidoreductase</fullName>
    </submittedName>
</protein>
<proteinExistence type="predicted"/>
<dbReference type="Gene3D" id="3.20.20.30">
    <property type="entry name" value="Luciferase-like domain"/>
    <property type="match status" value="1"/>
</dbReference>
<evidence type="ECO:0000313" key="6">
    <source>
        <dbReference type="EMBL" id="QBD77529.1"/>
    </source>
</evidence>
<dbReference type="EMBL" id="CP035758">
    <property type="protein sequence ID" value="QBD77529.1"/>
    <property type="molecule type" value="Genomic_DNA"/>
</dbReference>
<evidence type="ECO:0000256" key="2">
    <source>
        <dbReference type="ARBA" id="ARBA00022643"/>
    </source>
</evidence>
<keyword evidence="2" id="KW-0288">FMN</keyword>
<dbReference type="PANTHER" id="PTHR42847:SF4">
    <property type="entry name" value="ALKANESULFONATE MONOOXYGENASE-RELATED"/>
    <property type="match status" value="1"/>
</dbReference>
<dbReference type="InterPro" id="IPR050172">
    <property type="entry name" value="SsuD_RutA_monooxygenase"/>
</dbReference>
<dbReference type="GO" id="GO:0008726">
    <property type="term" value="F:alkanesulfonate monooxygenase activity"/>
    <property type="evidence" value="ECO:0007669"/>
    <property type="project" value="TreeGrafter"/>
</dbReference>
<keyword evidence="3" id="KW-0560">Oxidoreductase</keyword>
<keyword evidence="1" id="KW-0285">Flavoprotein</keyword>
<sequence length="285" mass="31060">MRYGLLLPNFGNFSDARELAELAHQAEEAGWHGCFLYDTLHMGNQTLPACDPWIALTAVAMRTQHIPIGLMVAALPRRRPWKVARETVTLDHLSGGRLIMGAGVGASYDQGFTAFGEATDVKKRAQLLDESLAILQGLWSGQPFHYDGSCYHVEEITFLPPPVRAPHIPLWIAGLWPKKGPMERSVRFDGVYPIVLDAAGVPDSRLAPSTIKDIKRFVQDRRAPGSPFDIVTGGDVFDALTHPQAQATLAAQAEAGATWCLEVVEAGQEVESVRSSILRGVSTLP</sequence>
<dbReference type="InterPro" id="IPR011251">
    <property type="entry name" value="Luciferase-like_dom"/>
</dbReference>
<evidence type="ECO:0000256" key="3">
    <source>
        <dbReference type="ARBA" id="ARBA00023002"/>
    </source>
</evidence>
<evidence type="ECO:0000313" key="7">
    <source>
        <dbReference type="Proteomes" id="UP000290365"/>
    </source>
</evidence>
<evidence type="ECO:0000256" key="4">
    <source>
        <dbReference type="ARBA" id="ARBA00023033"/>
    </source>
</evidence>
<dbReference type="PANTHER" id="PTHR42847">
    <property type="entry name" value="ALKANESULFONATE MONOOXYGENASE"/>
    <property type="match status" value="1"/>
</dbReference>
<feature type="domain" description="Luciferase-like" evidence="5">
    <location>
        <begin position="15"/>
        <end position="178"/>
    </location>
</feature>
<evidence type="ECO:0000259" key="5">
    <source>
        <dbReference type="Pfam" id="PF00296"/>
    </source>
</evidence>
<dbReference type="RefSeq" id="WP_129888585.1">
    <property type="nucleotide sequence ID" value="NZ_CP035758.1"/>
</dbReference>
<keyword evidence="4" id="KW-0503">Monooxygenase</keyword>
<dbReference type="AlphaFoldDB" id="A0A4P6JQ57"/>
<dbReference type="Proteomes" id="UP000290365">
    <property type="component" value="Chromosome"/>
</dbReference>
<reference evidence="6 7" key="1">
    <citation type="submission" date="2019-01" db="EMBL/GenBank/DDBJ databases">
        <title>Ktedonosporobacter rubrisoli SCAWS-G2.</title>
        <authorList>
            <person name="Huang Y."/>
            <person name="Yan B."/>
        </authorList>
    </citation>
    <scope>NUCLEOTIDE SEQUENCE [LARGE SCALE GENOMIC DNA]</scope>
    <source>
        <strain evidence="6 7">SCAWS-G2</strain>
    </source>
</reference>
<dbReference type="KEGG" id="kbs:EPA93_16635"/>
<evidence type="ECO:0000256" key="1">
    <source>
        <dbReference type="ARBA" id="ARBA00022630"/>
    </source>
</evidence>
<dbReference type="GO" id="GO:0046306">
    <property type="term" value="P:alkanesulfonate catabolic process"/>
    <property type="evidence" value="ECO:0007669"/>
    <property type="project" value="TreeGrafter"/>
</dbReference>
<organism evidence="6 7">
    <name type="scientific">Ktedonosporobacter rubrisoli</name>
    <dbReference type="NCBI Taxonomy" id="2509675"/>
    <lineage>
        <taxon>Bacteria</taxon>
        <taxon>Bacillati</taxon>
        <taxon>Chloroflexota</taxon>
        <taxon>Ktedonobacteria</taxon>
        <taxon>Ktedonobacterales</taxon>
        <taxon>Ktedonosporobacteraceae</taxon>
        <taxon>Ktedonosporobacter</taxon>
    </lineage>
</organism>
<accession>A0A4P6JQ57</accession>
<dbReference type="SUPFAM" id="SSF51679">
    <property type="entry name" value="Bacterial luciferase-like"/>
    <property type="match status" value="1"/>
</dbReference>
<dbReference type="InterPro" id="IPR036661">
    <property type="entry name" value="Luciferase-like_sf"/>
</dbReference>
<name>A0A4P6JQ57_KTERU</name>
<dbReference type="Pfam" id="PF00296">
    <property type="entry name" value="Bac_luciferase"/>
    <property type="match status" value="1"/>
</dbReference>
<keyword evidence="7" id="KW-1185">Reference proteome</keyword>